<dbReference type="AlphaFoldDB" id="A0A3Q2Z0L8"/>
<dbReference type="GeneID" id="109527880"/>
<dbReference type="PANTHER" id="PTHR14586:SF1">
    <property type="entry name" value="THIAMINE-TRIPHOSPHATASE"/>
    <property type="match status" value="1"/>
</dbReference>
<sequence>MSVEVERKFVCNANSLKTLEEIGVCAGQDQFQDRYFDTPQFDLTLRDVWLRQRKGHWELKCAAATLRGAQETRGERAEAARLCTRYKEMTNVADIHRKLREVLKDAGENKFAMSECCHQKLTDPRGLGNAEMKCVLEEGWATGMNLVCFAEFTTVRRTFTWEEDGVHIDLDEADFGYRVGEIEVLVPEGGDVQAALDKIERTAKKLGVTGDQVVDGKMSVYLQRNYPAHYARLLSQHIL</sequence>
<dbReference type="CTD" id="79178"/>
<dbReference type="InterPro" id="IPR039582">
    <property type="entry name" value="THTPA"/>
</dbReference>
<evidence type="ECO:0000259" key="1">
    <source>
        <dbReference type="SMART" id="SM01118"/>
    </source>
</evidence>
<accession>A0A3Q2Z0L8</accession>
<keyword evidence="3" id="KW-1185">Reference proteome</keyword>
<dbReference type="GeneTree" id="ENSGT00390000005996"/>
<dbReference type="InterPro" id="IPR033469">
    <property type="entry name" value="CYTH-like_dom_sf"/>
</dbReference>
<dbReference type="SMART" id="SM01118">
    <property type="entry name" value="CYTH"/>
    <property type="match status" value="1"/>
</dbReference>
<feature type="domain" description="CYTH" evidence="1">
    <location>
        <begin position="2"/>
        <end position="224"/>
    </location>
</feature>
<dbReference type="OMA" id="HWLRHRE"/>
<dbReference type="GO" id="GO:0000287">
    <property type="term" value="F:magnesium ion binding"/>
    <property type="evidence" value="ECO:0007669"/>
    <property type="project" value="TreeGrafter"/>
</dbReference>
<evidence type="ECO:0000313" key="2">
    <source>
        <dbReference type="Ensembl" id="ENSHCOP00000019447.1"/>
    </source>
</evidence>
<dbReference type="RefSeq" id="XP_019745604.1">
    <property type="nucleotide sequence ID" value="XM_019890045.1"/>
</dbReference>
<name>A0A3Q2Z0L8_HIPCM</name>
<dbReference type="STRING" id="109280.ENSHCOP00000019447"/>
<dbReference type="OrthoDB" id="442176at2759"/>
<dbReference type="InterPro" id="IPR023577">
    <property type="entry name" value="CYTH_domain"/>
</dbReference>
<dbReference type="SUPFAM" id="SSF55154">
    <property type="entry name" value="CYTH-like phosphatases"/>
    <property type="match status" value="1"/>
</dbReference>
<dbReference type="GO" id="GO:0042357">
    <property type="term" value="P:thiamine diphosphate metabolic process"/>
    <property type="evidence" value="ECO:0007669"/>
    <property type="project" value="TreeGrafter"/>
</dbReference>
<dbReference type="Proteomes" id="UP000264820">
    <property type="component" value="Unplaced"/>
</dbReference>
<protein>
    <submittedName>
        <fullName evidence="2">Thiamine triphosphatase</fullName>
    </submittedName>
</protein>
<reference evidence="2" key="1">
    <citation type="submission" date="2025-08" db="UniProtKB">
        <authorList>
            <consortium name="Ensembl"/>
        </authorList>
    </citation>
    <scope>IDENTIFICATION</scope>
</reference>
<dbReference type="Gene3D" id="2.40.320.10">
    <property type="entry name" value="Hypothetical Protein Pfu-838710-001"/>
    <property type="match status" value="1"/>
</dbReference>
<dbReference type="RefSeq" id="XP_019745603.1">
    <property type="nucleotide sequence ID" value="XM_019890044.1"/>
</dbReference>
<dbReference type="Pfam" id="PF01928">
    <property type="entry name" value="CYTH"/>
    <property type="match status" value="1"/>
</dbReference>
<dbReference type="RefSeq" id="XP_019745605.1">
    <property type="nucleotide sequence ID" value="XM_019890046.1"/>
</dbReference>
<dbReference type="PANTHER" id="PTHR14586">
    <property type="entry name" value="THIAMINE-TRIPHOSPHATASE"/>
    <property type="match status" value="1"/>
</dbReference>
<proteinExistence type="predicted"/>
<dbReference type="Ensembl" id="ENSHCOT00000008736.1">
    <property type="protein sequence ID" value="ENSHCOP00000019447.1"/>
    <property type="gene ID" value="ENSHCOG00000004758.1"/>
</dbReference>
<organism evidence="2 3">
    <name type="scientific">Hippocampus comes</name>
    <name type="common">Tiger tail seahorse</name>
    <dbReference type="NCBI Taxonomy" id="109280"/>
    <lineage>
        <taxon>Eukaryota</taxon>
        <taxon>Metazoa</taxon>
        <taxon>Chordata</taxon>
        <taxon>Craniata</taxon>
        <taxon>Vertebrata</taxon>
        <taxon>Euteleostomi</taxon>
        <taxon>Actinopterygii</taxon>
        <taxon>Neopterygii</taxon>
        <taxon>Teleostei</taxon>
        <taxon>Neoteleostei</taxon>
        <taxon>Acanthomorphata</taxon>
        <taxon>Syngnathiaria</taxon>
        <taxon>Syngnathiformes</taxon>
        <taxon>Syngnathoidei</taxon>
        <taxon>Syngnathidae</taxon>
        <taxon>Hippocampus</taxon>
    </lineage>
</organism>
<dbReference type="GO" id="GO:0050333">
    <property type="term" value="F:thiamine triphosphate phosphatase activity"/>
    <property type="evidence" value="ECO:0007669"/>
    <property type="project" value="Ensembl"/>
</dbReference>
<reference evidence="2" key="2">
    <citation type="submission" date="2025-09" db="UniProtKB">
        <authorList>
            <consortium name="Ensembl"/>
        </authorList>
    </citation>
    <scope>IDENTIFICATION</scope>
</reference>
<evidence type="ECO:0000313" key="3">
    <source>
        <dbReference type="Proteomes" id="UP000264820"/>
    </source>
</evidence>